<proteinExistence type="predicted"/>
<dbReference type="AlphaFoldDB" id="A0A3S4RSQ5"/>
<dbReference type="Proteomes" id="UP000284120">
    <property type="component" value="Unassembled WGS sequence"/>
</dbReference>
<name>A0A3S4RSQ5_9SPHI</name>
<dbReference type="OrthoDB" id="836928at2"/>
<accession>A0A3S4RSQ5</accession>
<evidence type="ECO:0000313" key="2">
    <source>
        <dbReference type="Proteomes" id="UP000284120"/>
    </source>
</evidence>
<dbReference type="EMBL" id="SAYW01000001">
    <property type="protein sequence ID" value="RWU10147.1"/>
    <property type="molecule type" value="Genomic_DNA"/>
</dbReference>
<organism evidence="1 2">
    <name type="scientific">Pedobacter chitinilyticus</name>
    <dbReference type="NCBI Taxonomy" id="2233776"/>
    <lineage>
        <taxon>Bacteria</taxon>
        <taxon>Pseudomonadati</taxon>
        <taxon>Bacteroidota</taxon>
        <taxon>Sphingobacteriia</taxon>
        <taxon>Sphingobacteriales</taxon>
        <taxon>Sphingobacteriaceae</taxon>
        <taxon>Pedobacter</taxon>
    </lineage>
</organism>
<sequence>MKSPFHQTVIERLQRQILDLEGYKTKPRQQQKKLGFAHIEKHFPNQVFPTGTIHEFVSTQPEHTACTSAFIMALLSKLNTHQGIYVWIGKQRQLFPPGLNYFGIPAHQIIFINLVKPKDILWATEEALKCQSLNGVISELEAITFAQSQRLQLTVEKSKVTGFILRTQTGPIHATACAARWQISPTASLNLTELPGVGFANWQVELLKVRNGSTASFNISWHNDQFHTIESSASQPFLPHAIGS</sequence>
<protein>
    <submittedName>
        <fullName evidence="1">Error-prone repair protein ImuA</fullName>
    </submittedName>
</protein>
<evidence type="ECO:0000313" key="1">
    <source>
        <dbReference type="EMBL" id="RWU10147.1"/>
    </source>
</evidence>
<dbReference type="RefSeq" id="WP_113645642.1">
    <property type="nucleotide sequence ID" value="NZ_QMHN01000001.1"/>
</dbReference>
<reference evidence="1 2" key="1">
    <citation type="submission" date="2018-06" db="EMBL/GenBank/DDBJ databases">
        <title>Pedobacter endophyticus sp. nov., an endophytic bacterium isolated from a leaf of Triticum aestivum.</title>
        <authorList>
            <person name="Zhang L."/>
        </authorList>
    </citation>
    <scope>NUCLEOTIDE SEQUENCE [LARGE SCALE GENOMIC DNA]</scope>
    <source>
        <strain evidence="1 2">CM134L-2</strain>
    </source>
</reference>
<dbReference type="Gene3D" id="3.40.50.300">
    <property type="entry name" value="P-loop containing nucleotide triphosphate hydrolases"/>
    <property type="match status" value="1"/>
</dbReference>
<dbReference type="InterPro" id="IPR027417">
    <property type="entry name" value="P-loop_NTPase"/>
</dbReference>
<comment type="caution">
    <text evidence="1">The sequence shown here is derived from an EMBL/GenBank/DDBJ whole genome shotgun (WGS) entry which is preliminary data.</text>
</comment>
<keyword evidence="2" id="KW-1185">Reference proteome</keyword>
<dbReference type="SUPFAM" id="SSF52540">
    <property type="entry name" value="P-loop containing nucleoside triphosphate hydrolases"/>
    <property type="match status" value="1"/>
</dbReference>
<gene>
    <name evidence="1" type="ORF">DPV69_02035</name>
</gene>